<feature type="chain" id="PRO_5016175747" description="DUF2259 domain-containing protein" evidence="1">
    <location>
        <begin position="27"/>
        <end position="276"/>
    </location>
</feature>
<name>A0A2W7C2Z2_9HYPH</name>
<dbReference type="EMBL" id="MZXV01000032">
    <property type="protein sequence ID" value="PZV37500.1"/>
    <property type="molecule type" value="Genomic_DNA"/>
</dbReference>
<comment type="caution">
    <text evidence="2">The sequence shown here is derived from an EMBL/GenBank/DDBJ whole genome shotgun (WGS) entry which is preliminary data.</text>
</comment>
<dbReference type="Proteomes" id="UP000248616">
    <property type="component" value="Unassembled WGS sequence"/>
</dbReference>
<keyword evidence="3" id="KW-1185">Reference proteome</keyword>
<dbReference type="AlphaFoldDB" id="A0A2W7C2Z2"/>
<gene>
    <name evidence="2" type="ORF">B5V02_14485</name>
</gene>
<evidence type="ECO:0000256" key="1">
    <source>
        <dbReference type="SAM" id="SignalP"/>
    </source>
</evidence>
<evidence type="ECO:0000313" key="3">
    <source>
        <dbReference type="Proteomes" id="UP000248616"/>
    </source>
</evidence>
<dbReference type="InterPro" id="IPR018725">
    <property type="entry name" value="DUF2259_secreted"/>
</dbReference>
<sequence length="276" mass="28823">MKFRYGIGGAAVLAALSLTVASVAWADDGAAVEPLGFSSDGRTFAFEQYGTESVSGMDYSLTDVIAVATNRSVDGVPLVVDTTTVDDSLLQDPNQDPLLVIRRQAKQQAAPLLQRFGINGSGTRVGIVAASRSRETTLAIADETDGRQSPVVKALQQAAVATMALEPSVFGGGAHMELQEQAIASSAGTCADYGYTAKGFTLTLQRDGKPPLVLGAVQAAQTDEGCPLGFGLAEAHALQLADGSIALAVLVQRFEYVMEGPDRRFTVVTALVKRGE</sequence>
<organism evidence="2 3">
    <name type="scientific">Mesorhizobium kowhaii</name>
    <dbReference type="NCBI Taxonomy" id="1300272"/>
    <lineage>
        <taxon>Bacteria</taxon>
        <taxon>Pseudomonadati</taxon>
        <taxon>Pseudomonadota</taxon>
        <taxon>Alphaproteobacteria</taxon>
        <taxon>Hyphomicrobiales</taxon>
        <taxon>Phyllobacteriaceae</taxon>
        <taxon>Mesorhizobium</taxon>
    </lineage>
</organism>
<protein>
    <recommendedName>
        <fullName evidence="4">DUF2259 domain-containing protein</fullName>
    </recommendedName>
</protein>
<dbReference type="Pfam" id="PF10016">
    <property type="entry name" value="DUF2259"/>
    <property type="match status" value="1"/>
</dbReference>
<dbReference type="RefSeq" id="WP_111544853.1">
    <property type="nucleotide sequence ID" value="NZ_MZXV01000032.1"/>
</dbReference>
<reference evidence="3" key="1">
    <citation type="submission" date="2017-03" db="EMBL/GenBank/DDBJ databases">
        <authorList>
            <person name="Safronova V.I."/>
            <person name="Sazanova A.L."/>
            <person name="Chirak E.R."/>
        </authorList>
    </citation>
    <scope>NUCLEOTIDE SEQUENCE [LARGE SCALE GENOMIC DNA]</scope>
    <source>
        <strain evidence="3">Ach-343</strain>
    </source>
</reference>
<accession>A0A2W7C2Z2</accession>
<keyword evidence="1" id="KW-0732">Signal</keyword>
<proteinExistence type="predicted"/>
<evidence type="ECO:0000313" key="2">
    <source>
        <dbReference type="EMBL" id="PZV37500.1"/>
    </source>
</evidence>
<feature type="signal peptide" evidence="1">
    <location>
        <begin position="1"/>
        <end position="26"/>
    </location>
</feature>
<evidence type="ECO:0008006" key="4">
    <source>
        <dbReference type="Google" id="ProtNLM"/>
    </source>
</evidence>
<dbReference type="OrthoDB" id="8099284at2"/>